<evidence type="ECO:0000259" key="8">
    <source>
        <dbReference type="PROSITE" id="PS51202"/>
    </source>
</evidence>
<dbReference type="InterPro" id="IPR050721">
    <property type="entry name" value="Trk_Ktr_HKT_K-transport"/>
</dbReference>
<protein>
    <recommendedName>
        <fullName evidence="1">Trk system potassium uptake protein TrkA</fullName>
    </recommendedName>
</protein>
<evidence type="ECO:0000256" key="2">
    <source>
        <dbReference type="ARBA" id="ARBA00022448"/>
    </source>
</evidence>
<dbReference type="GeneID" id="82936640"/>
<dbReference type="Gene3D" id="3.40.50.720">
    <property type="entry name" value="NAD(P)-binding Rossmann-like Domain"/>
    <property type="match status" value="1"/>
</dbReference>
<dbReference type="Pfam" id="PF02254">
    <property type="entry name" value="TrkA_N"/>
    <property type="match status" value="1"/>
</dbReference>
<accession>A0A369L564</accession>
<evidence type="ECO:0000256" key="4">
    <source>
        <dbReference type="ARBA" id="ARBA00022958"/>
    </source>
</evidence>
<proteinExistence type="predicted"/>
<keyword evidence="4" id="KW-0630">Potassium</keyword>
<feature type="domain" description="RCK C-terminal" evidence="8">
    <location>
        <begin position="138"/>
        <end position="222"/>
    </location>
</feature>
<evidence type="ECO:0000256" key="6">
    <source>
        <dbReference type="ARBA" id="ARBA00023065"/>
    </source>
</evidence>
<keyword evidence="2" id="KW-0813">Transport</keyword>
<dbReference type="AlphaFoldDB" id="A0A369L564"/>
<name>A0A369L564_9ACTN</name>
<dbReference type="RefSeq" id="WP_042437006.1">
    <property type="nucleotide sequence ID" value="NZ_CABKQR010000005.1"/>
</dbReference>
<evidence type="ECO:0000313" key="10">
    <source>
        <dbReference type="Proteomes" id="UP000253792"/>
    </source>
</evidence>
<dbReference type="PANTHER" id="PTHR43833">
    <property type="entry name" value="POTASSIUM CHANNEL PROTEIN 2-RELATED-RELATED"/>
    <property type="match status" value="1"/>
</dbReference>
<keyword evidence="6" id="KW-0406">Ion transport</keyword>
<dbReference type="InterPro" id="IPR006036">
    <property type="entry name" value="K_uptake_TrkA"/>
</dbReference>
<keyword evidence="5" id="KW-0520">NAD</keyword>
<dbReference type="InterPro" id="IPR003148">
    <property type="entry name" value="RCK_N"/>
</dbReference>
<keyword evidence="3" id="KW-0633">Potassium transport</keyword>
<evidence type="ECO:0000256" key="5">
    <source>
        <dbReference type="ARBA" id="ARBA00023027"/>
    </source>
</evidence>
<dbReference type="PRINTS" id="PR00335">
    <property type="entry name" value="KUPTAKETRKA"/>
</dbReference>
<comment type="caution">
    <text evidence="9">The sequence shown here is derived from an EMBL/GenBank/DDBJ whole genome shotgun (WGS) entry which is preliminary data.</text>
</comment>
<sequence length="223" mass="23843">MYVVIAGGGKIGEYLANVLLESGNDVTIIEEDLETADRLSVVLQGRYLVIHGDGCDSKYQEDAGIRRADVFVATTGQDDDNLVSCEIAQRVFNVPRCIARVNSPKNLRIFHEVGIECVSSTTLIANLIEEETLLGSVSVVSSLTHGNVMLTEVVVPRMRHHSNDAGVLASAIPLPPDSIIAAVASSDNVEVVNEDTVMFPGDKAIVVADNQVIDAVRAAFKGL</sequence>
<dbReference type="STRING" id="1034345.GCA_000236865_01933"/>
<organism evidence="9 10">
    <name type="scientific">Senegalimassilia anaerobia</name>
    <dbReference type="NCBI Taxonomy" id="1473216"/>
    <lineage>
        <taxon>Bacteria</taxon>
        <taxon>Bacillati</taxon>
        <taxon>Actinomycetota</taxon>
        <taxon>Coriobacteriia</taxon>
        <taxon>Coriobacteriales</taxon>
        <taxon>Coriobacteriaceae</taxon>
        <taxon>Senegalimassilia</taxon>
    </lineage>
</organism>
<feature type="domain" description="RCK N-terminal" evidence="7">
    <location>
        <begin position="1"/>
        <end position="120"/>
    </location>
</feature>
<dbReference type="OrthoDB" id="3208998at2"/>
<dbReference type="InterPro" id="IPR036291">
    <property type="entry name" value="NAD(P)-bd_dom_sf"/>
</dbReference>
<reference evidence="9 10" key="1">
    <citation type="journal article" date="2018" name="Elife">
        <title>Discovery and characterization of a prevalent human gut bacterial enzyme sufficient for the inactivation of a family of plant toxins.</title>
        <authorList>
            <person name="Koppel N."/>
            <person name="Bisanz J.E."/>
            <person name="Pandelia M.E."/>
            <person name="Turnbaugh P.J."/>
            <person name="Balskus E.P."/>
        </authorList>
    </citation>
    <scope>NUCLEOTIDE SEQUENCE [LARGE SCALE GENOMIC DNA]</scope>
    <source>
        <strain evidence="10">anaerobia AP69FAA</strain>
    </source>
</reference>
<evidence type="ECO:0000313" key="9">
    <source>
        <dbReference type="EMBL" id="RDB54650.1"/>
    </source>
</evidence>
<dbReference type="PROSITE" id="PS51201">
    <property type="entry name" value="RCK_N"/>
    <property type="match status" value="1"/>
</dbReference>
<dbReference type="PROSITE" id="PS51202">
    <property type="entry name" value="RCK_C"/>
    <property type="match status" value="1"/>
</dbReference>
<evidence type="ECO:0000259" key="7">
    <source>
        <dbReference type="PROSITE" id="PS51201"/>
    </source>
</evidence>
<dbReference type="GO" id="GO:0005886">
    <property type="term" value="C:plasma membrane"/>
    <property type="evidence" value="ECO:0007669"/>
    <property type="project" value="InterPro"/>
</dbReference>
<dbReference type="SUPFAM" id="SSF51735">
    <property type="entry name" value="NAD(P)-binding Rossmann-fold domains"/>
    <property type="match status" value="1"/>
</dbReference>
<dbReference type="EMBL" id="PPTP01000008">
    <property type="protein sequence ID" value="RDB54650.1"/>
    <property type="molecule type" value="Genomic_DNA"/>
</dbReference>
<dbReference type="InterPro" id="IPR036721">
    <property type="entry name" value="RCK_C_sf"/>
</dbReference>
<dbReference type="InterPro" id="IPR006037">
    <property type="entry name" value="RCK_C"/>
</dbReference>
<evidence type="ECO:0000256" key="1">
    <source>
        <dbReference type="ARBA" id="ARBA00017378"/>
    </source>
</evidence>
<gene>
    <name evidence="9" type="ORF">C1880_08755</name>
</gene>
<dbReference type="Proteomes" id="UP000253792">
    <property type="component" value="Unassembled WGS sequence"/>
</dbReference>
<dbReference type="Gene3D" id="3.30.70.1450">
    <property type="entry name" value="Regulator of K+ conductance, C-terminal domain"/>
    <property type="match status" value="1"/>
</dbReference>
<dbReference type="GO" id="GO:0015079">
    <property type="term" value="F:potassium ion transmembrane transporter activity"/>
    <property type="evidence" value="ECO:0007669"/>
    <property type="project" value="InterPro"/>
</dbReference>
<dbReference type="PANTHER" id="PTHR43833:SF5">
    <property type="entry name" value="TRK SYSTEM POTASSIUM UPTAKE PROTEIN TRKA"/>
    <property type="match status" value="1"/>
</dbReference>
<keyword evidence="10" id="KW-1185">Reference proteome</keyword>
<evidence type="ECO:0000256" key="3">
    <source>
        <dbReference type="ARBA" id="ARBA00022538"/>
    </source>
</evidence>